<dbReference type="Proteomes" id="UP000714420">
    <property type="component" value="Unassembled WGS sequence"/>
</dbReference>
<organism evidence="1 2">
    <name type="scientific">Xylanibacter muris</name>
    <dbReference type="NCBI Taxonomy" id="2736290"/>
    <lineage>
        <taxon>Bacteria</taxon>
        <taxon>Pseudomonadati</taxon>
        <taxon>Bacteroidota</taxon>
        <taxon>Bacteroidia</taxon>
        <taxon>Bacteroidales</taxon>
        <taxon>Prevotellaceae</taxon>
        <taxon>Xylanibacter</taxon>
    </lineage>
</organism>
<dbReference type="SUPFAM" id="SSF88659">
    <property type="entry name" value="Sigma3 and sigma4 domains of RNA polymerase sigma factors"/>
    <property type="match status" value="1"/>
</dbReference>
<dbReference type="RefSeq" id="WP_172274308.1">
    <property type="nucleotide sequence ID" value="NZ_CASGMU010000016.1"/>
</dbReference>
<sequence length="99" mass="11423">MDKLSRELNTFLVRMGMCPESIGQQTVHYMEHIFHLLDPVDEQAVARYYGLFGEVQLSLAEIARGRGMTEEDMMAVIDSCIHRLAVTPEWQMIKNTLKH</sequence>
<evidence type="ECO:0000313" key="2">
    <source>
        <dbReference type="Proteomes" id="UP000714420"/>
    </source>
</evidence>
<name>A0ABX2AMY0_9BACT</name>
<protein>
    <submittedName>
        <fullName evidence="1">Uncharacterized protein</fullName>
    </submittedName>
</protein>
<gene>
    <name evidence="1" type="ORF">HPS56_04085</name>
</gene>
<keyword evidence="2" id="KW-1185">Reference proteome</keyword>
<evidence type="ECO:0000313" key="1">
    <source>
        <dbReference type="EMBL" id="NPD91540.1"/>
    </source>
</evidence>
<proteinExistence type="predicted"/>
<dbReference type="EMBL" id="JABKKF010000003">
    <property type="protein sequence ID" value="NPD91540.1"/>
    <property type="molecule type" value="Genomic_DNA"/>
</dbReference>
<dbReference type="InterPro" id="IPR013324">
    <property type="entry name" value="RNA_pol_sigma_r3/r4-like"/>
</dbReference>
<accession>A0ABX2AMY0</accession>
<reference evidence="1 2" key="1">
    <citation type="submission" date="2020-05" db="EMBL/GenBank/DDBJ databases">
        <title>Distinct polysaccharide utilization as determinants for interspecies competition between intestinal Prevotella spp.</title>
        <authorList>
            <person name="Galvez E.J.C."/>
            <person name="Iljazovic A."/>
            <person name="Strowig T."/>
        </authorList>
    </citation>
    <scope>NUCLEOTIDE SEQUENCE [LARGE SCALE GENOMIC DNA]</scope>
    <source>
        <strain evidence="1 2">PMUR</strain>
    </source>
</reference>
<comment type="caution">
    <text evidence="1">The sequence shown here is derived from an EMBL/GenBank/DDBJ whole genome shotgun (WGS) entry which is preliminary data.</text>
</comment>